<dbReference type="GO" id="GO:0005524">
    <property type="term" value="F:ATP binding"/>
    <property type="evidence" value="ECO:0007669"/>
    <property type="project" value="UniProtKB-UniRule"/>
</dbReference>
<evidence type="ECO:0000256" key="6">
    <source>
        <dbReference type="ARBA" id="ARBA00022777"/>
    </source>
</evidence>
<evidence type="ECO:0000256" key="7">
    <source>
        <dbReference type="ARBA" id="ARBA00022840"/>
    </source>
</evidence>
<gene>
    <name evidence="12" type="primary">WBGene00105242</name>
</gene>
<keyword evidence="9" id="KW-0131">Cell cycle</keyword>
<proteinExistence type="predicted"/>
<dbReference type="Gene3D" id="3.30.200.20">
    <property type="entry name" value="Phosphorylase Kinase, domain 1"/>
    <property type="match status" value="1"/>
</dbReference>
<dbReference type="GO" id="GO:0005737">
    <property type="term" value="C:cytoplasm"/>
    <property type="evidence" value="ECO:0000318"/>
    <property type="project" value="GO_Central"/>
</dbReference>
<dbReference type="PROSITE" id="PS00107">
    <property type="entry name" value="PROTEIN_KINASE_ATP"/>
    <property type="match status" value="1"/>
</dbReference>
<dbReference type="PANTHER" id="PTHR11042">
    <property type="entry name" value="EUKARYOTIC TRANSLATION INITIATION FACTOR 2-ALPHA KINASE EIF2-ALPHA KINASE -RELATED"/>
    <property type="match status" value="1"/>
</dbReference>
<dbReference type="Proteomes" id="UP000005239">
    <property type="component" value="Unassembled WGS sequence"/>
</dbReference>
<keyword evidence="8" id="KW-0460">Magnesium</keyword>
<reference evidence="12" key="2">
    <citation type="submission" date="2022-06" db="UniProtKB">
        <authorList>
            <consortium name="EnsemblMetazoa"/>
        </authorList>
    </citation>
    <scope>IDENTIFICATION</scope>
    <source>
        <strain evidence="12">PS312</strain>
    </source>
</reference>
<dbReference type="InterPro" id="IPR000719">
    <property type="entry name" value="Prot_kinase_dom"/>
</dbReference>
<sequence length="365" mass="41511">MPLLATTPEAPKRLSYSLRSSPSAPMMKRRIPFPPPSPLSSPHARCAPASPITRLDYLSANFATRSKLGSGCFGEVRIVTSKEMKLDFALKEFTVDKLKARPGLNFTKRQLDEVRTHKSLRFHPNIVSYVQAWREDRKLYMLMELCENSLEGHWQKKMILPVHDITRVMVDALQGLNHLAAFNIGHFDIKPANILRAASGAYKLADFTVARTLDEIEQHSWFSGDGRYLAPEVLEEQYTLKADIYSVGLTLAEVSVPSSSPLTADEWSTLKHEQRLSGRNTRLRLAKLRYRMSLSAADERRMRESRSPLVCEPNDLVFDTDDNFFVMPVLNRLSYSVNRISLEMRRRGALTSKLNFDDSESESAF</sequence>
<keyword evidence="4" id="KW-0479">Metal-binding</keyword>
<organism evidence="12 13">
    <name type="scientific">Pristionchus pacificus</name>
    <name type="common">Parasitic nematode worm</name>
    <dbReference type="NCBI Taxonomy" id="54126"/>
    <lineage>
        <taxon>Eukaryota</taxon>
        <taxon>Metazoa</taxon>
        <taxon>Ecdysozoa</taxon>
        <taxon>Nematoda</taxon>
        <taxon>Chromadorea</taxon>
        <taxon>Rhabditida</taxon>
        <taxon>Rhabditina</taxon>
        <taxon>Diplogasteromorpha</taxon>
        <taxon>Diplogasteroidea</taxon>
        <taxon>Neodiplogasteridae</taxon>
        <taxon>Pristionchus</taxon>
    </lineage>
</organism>
<dbReference type="InterPro" id="IPR017441">
    <property type="entry name" value="Protein_kinase_ATP_BS"/>
</dbReference>
<dbReference type="AlphaFoldDB" id="A0A2A6BTR9"/>
<dbReference type="EC" id="2.7.11.1" evidence="1"/>
<keyword evidence="3" id="KW-0808">Transferase</keyword>
<accession>A0A8R1UAA3</accession>
<dbReference type="GO" id="GO:0005634">
    <property type="term" value="C:nucleus"/>
    <property type="evidence" value="ECO:0000318"/>
    <property type="project" value="GO_Central"/>
</dbReference>
<dbReference type="SMART" id="SM00220">
    <property type="entry name" value="S_TKc"/>
    <property type="match status" value="1"/>
</dbReference>
<dbReference type="GO" id="GO:0010972">
    <property type="term" value="P:negative regulation of G2/M transition of mitotic cell cycle"/>
    <property type="evidence" value="ECO:0000318"/>
    <property type="project" value="GO_Central"/>
</dbReference>
<dbReference type="GO" id="GO:0110031">
    <property type="term" value="P:negative regulation of G2/MI transition of meiotic cell cycle"/>
    <property type="evidence" value="ECO:0000318"/>
    <property type="project" value="GO_Central"/>
</dbReference>
<evidence type="ECO:0000256" key="10">
    <source>
        <dbReference type="ARBA" id="ARBA00047899"/>
    </source>
</evidence>
<evidence type="ECO:0000256" key="8">
    <source>
        <dbReference type="ARBA" id="ARBA00022842"/>
    </source>
</evidence>
<dbReference type="OrthoDB" id="5337378at2759"/>
<dbReference type="PANTHER" id="PTHR11042:SF183">
    <property type="entry name" value="MEMBRANE-ASSOCIATED TYROSINE- AND THREONINE-SPECIFIC CDC2-INHIBITORY KINASE"/>
    <property type="match status" value="1"/>
</dbReference>
<evidence type="ECO:0000256" key="11">
    <source>
        <dbReference type="ARBA" id="ARBA00048679"/>
    </source>
</evidence>
<name>A0A2A6BTR9_PRIPA</name>
<keyword evidence="2" id="KW-0723">Serine/threonine-protein kinase</keyword>
<keyword evidence="5" id="KW-0547">Nucleotide-binding</keyword>
<keyword evidence="13" id="KW-1185">Reference proteome</keyword>
<dbReference type="SUPFAM" id="SSF56112">
    <property type="entry name" value="Protein kinase-like (PK-like)"/>
    <property type="match status" value="1"/>
</dbReference>
<evidence type="ECO:0000256" key="1">
    <source>
        <dbReference type="ARBA" id="ARBA00012513"/>
    </source>
</evidence>
<keyword evidence="7" id="KW-0067">ATP-binding</keyword>
<evidence type="ECO:0000313" key="12">
    <source>
        <dbReference type="EnsemblMetazoa" id="PPA15688.1"/>
    </source>
</evidence>
<dbReference type="EnsemblMetazoa" id="PPA15688.1">
    <property type="protein sequence ID" value="PPA15688.1"/>
    <property type="gene ID" value="WBGene00105242"/>
</dbReference>
<dbReference type="InterPro" id="IPR050339">
    <property type="entry name" value="CC_SR_Kinase"/>
</dbReference>
<dbReference type="GO" id="GO:0051321">
    <property type="term" value="P:meiotic cell cycle"/>
    <property type="evidence" value="ECO:0000318"/>
    <property type="project" value="GO_Central"/>
</dbReference>
<dbReference type="GO" id="GO:0004672">
    <property type="term" value="F:protein kinase activity"/>
    <property type="evidence" value="ECO:0000318"/>
    <property type="project" value="GO_Central"/>
</dbReference>
<reference evidence="13" key="1">
    <citation type="journal article" date="2008" name="Nat. Genet.">
        <title>The Pristionchus pacificus genome provides a unique perspective on nematode lifestyle and parasitism.</title>
        <authorList>
            <person name="Dieterich C."/>
            <person name="Clifton S.W."/>
            <person name="Schuster L.N."/>
            <person name="Chinwalla A."/>
            <person name="Delehaunty K."/>
            <person name="Dinkelacker I."/>
            <person name="Fulton L."/>
            <person name="Fulton R."/>
            <person name="Godfrey J."/>
            <person name="Minx P."/>
            <person name="Mitreva M."/>
            <person name="Roeseler W."/>
            <person name="Tian H."/>
            <person name="Witte H."/>
            <person name="Yang S.P."/>
            <person name="Wilson R.K."/>
            <person name="Sommer R.J."/>
        </authorList>
    </citation>
    <scope>NUCLEOTIDE SEQUENCE [LARGE SCALE GENOMIC DNA]</scope>
    <source>
        <strain evidence="13">PS312</strain>
    </source>
</reference>
<dbReference type="InterPro" id="IPR011009">
    <property type="entry name" value="Kinase-like_dom_sf"/>
</dbReference>
<dbReference type="Pfam" id="PF00069">
    <property type="entry name" value="Pkinase"/>
    <property type="match status" value="1"/>
</dbReference>
<evidence type="ECO:0000256" key="2">
    <source>
        <dbReference type="ARBA" id="ARBA00022527"/>
    </source>
</evidence>
<dbReference type="Gene3D" id="1.10.510.10">
    <property type="entry name" value="Transferase(Phosphotransferase) domain 1"/>
    <property type="match status" value="1"/>
</dbReference>
<evidence type="ECO:0000256" key="4">
    <source>
        <dbReference type="ARBA" id="ARBA00022723"/>
    </source>
</evidence>
<evidence type="ECO:0000256" key="9">
    <source>
        <dbReference type="ARBA" id="ARBA00023306"/>
    </source>
</evidence>
<accession>A0A2A6BTR9</accession>
<evidence type="ECO:0000256" key="5">
    <source>
        <dbReference type="ARBA" id="ARBA00022741"/>
    </source>
</evidence>
<dbReference type="PROSITE" id="PS50011">
    <property type="entry name" value="PROTEIN_KINASE_DOM"/>
    <property type="match status" value="1"/>
</dbReference>
<keyword evidence="6" id="KW-0418">Kinase</keyword>
<dbReference type="GO" id="GO:0046872">
    <property type="term" value="F:metal ion binding"/>
    <property type="evidence" value="ECO:0007669"/>
    <property type="project" value="UniProtKB-KW"/>
</dbReference>
<comment type="catalytic activity">
    <reaction evidence="11">
        <text>L-seryl-[protein] + ATP = O-phospho-L-seryl-[protein] + ADP + H(+)</text>
        <dbReference type="Rhea" id="RHEA:17989"/>
        <dbReference type="Rhea" id="RHEA-COMP:9863"/>
        <dbReference type="Rhea" id="RHEA-COMP:11604"/>
        <dbReference type="ChEBI" id="CHEBI:15378"/>
        <dbReference type="ChEBI" id="CHEBI:29999"/>
        <dbReference type="ChEBI" id="CHEBI:30616"/>
        <dbReference type="ChEBI" id="CHEBI:83421"/>
        <dbReference type="ChEBI" id="CHEBI:456216"/>
        <dbReference type="EC" id="2.7.11.1"/>
    </reaction>
</comment>
<evidence type="ECO:0000313" key="13">
    <source>
        <dbReference type="Proteomes" id="UP000005239"/>
    </source>
</evidence>
<comment type="catalytic activity">
    <reaction evidence="10">
        <text>L-threonyl-[protein] + ATP = O-phospho-L-threonyl-[protein] + ADP + H(+)</text>
        <dbReference type="Rhea" id="RHEA:46608"/>
        <dbReference type="Rhea" id="RHEA-COMP:11060"/>
        <dbReference type="Rhea" id="RHEA-COMP:11605"/>
        <dbReference type="ChEBI" id="CHEBI:15378"/>
        <dbReference type="ChEBI" id="CHEBI:30013"/>
        <dbReference type="ChEBI" id="CHEBI:30616"/>
        <dbReference type="ChEBI" id="CHEBI:61977"/>
        <dbReference type="ChEBI" id="CHEBI:456216"/>
        <dbReference type="EC" id="2.7.11.1"/>
    </reaction>
</comment>
<dbReference type="GO" id="GO:0004674">
    <property type="term" value="F:protein serine/threonine kinase activity"/>
    <property type="evidence" value="ECO:0007669"/>
    <property type="project" value="UniProtKB-KW"/>
</dbReference>
<evidence type="ECO:0000256" key="3">
    <source>
        <dbReference type="ARBA" id="ARBA00022679"/>
    </source>
</evidence>
<protein>
    <recommendedName>
        <fullName evidence="1">non-specific serine/threonine protein kinase</fullName>
        <ecNumber evidence="1">2.7.11.1</ecNumber>
    </recommendedName>
</protein>